<dbReference type="InterPro" id="IPR043519">
    <property type="entry name" value="NT_sf"/>
</dbReference>
<gene>
    <name evidence="2" type="ORF">A2968_05220</name>
</gene>
<dbReference type="PANTHER" id="PTHR43852:SF3">
    <property type="entry name" value="NUCLEOTIDYLTRANSFERASE"/>
    <property type="match status" value="1"/>
</dbReference>
<comment type="caution">
    <text evidence="2">The sequence shown here is derived from an EMBL/GenBank/DDBJ whole genome shotgun (WGS) entry which is preliminary data.</text>
</comment>
<dbReference type="STRING" id="1798391.A2968_05220"/>
<evidence type="ECO:0000313" key="2">
    <source>
        <dbReference type="EMBL" id="OGG37205.1"/>
    </source>
</evidence>
<dbReference type="EMBL" id="MFJU01000004">
    <property type="protein sequence ID" value="OGG37205.1"/>
    <property type="molecule type" value="Genomic_DNA"/>
</dbReference>
<organism evidence="2 3">
    <name type="scientific">Candidatus Gottesmanbacteria bacterium RIFCSPLOWO2_01_FULL_42_22</name>
    <dbReference type="NCBI Taxonomy" id="1798391"/>
    <lineage>
        <taxon>Bacteria</taxon>
        <taxon>Candidatus Gottesmaniibacteriota</taxon>
    </lineage>
</organism>
<dbReference type="Gene3D" id="3.30.460.10">
    <property type="entry name" value="Beta Polymerase, domain 2"/>
    <property type="match status" value="1"/>
</dbReference>
<name>A0A1F6BJW0_9BACT</name>
<dbReference type="Proteomes" id="UP000176228">
    <property type="component" value="Unassembled WGS sequence"/>
</dbReference>
<dbReference type="AlphaFoldDB" id="A0A1F6BJW0"/>
<reference evidence="2 3" key="1">
    <citation type="journal article" date="2016" name="Nat. Commun.">
        <title>Thousands of microbial genomes shed light on interconnected biogeochemical processes in an aquifer system.</title>
        <authorList>
            <person name="Anantharaman K."/>
            <person name="Brown C.T."/>
            <person name="Hug L.A."/>
            <person name="Sharon I."/>
            <person name="Castelle C.J."/>
            <person name="Probst A.J."/>
            <person name="Thomas B.C."/>
            <person name="Singh A."/>
            <person name="Wilkins M.J."/>
            <person name="Karaoz U."/>
            <person name="Brodie E.L."/>
            <person name="Williams K.H."/>
            <person name="Hubbard S.S."/>
            <person name="Banfield J.F."/>
        </authorList>
    </citation>
    <scope>NUCLEOTIDE SEQUENCE [LARGE SCALE GENOMIC DNA]</scope>
</reference>
<dbReference type="InterPro" id="IPR041633">
    <property type="entry name" value="Polbeta"/>
</dbReference>
<dbReference type="CDD" id="cd05403">
    <property type="entry name" value="NT_KNTase_like"/>
    <property type="match status" value="1"/>
</dbReference>
<dbReference type="NCBIfam" id="NF047752">
    <property type="entry name" value="MntA_antitoxin"/>
    <property type="match status" value="1"/>
</dbReference>
<accession>A0A1F6BJW0</accession>
<dbReference type="PANTHER" id="PTHR43852">
    <property type="entry name" value="NUCLEOTIDYLTRANSFERASE"/>
    <property type="match status" value="1"/>
</dbReference>
<dbReference type="Pfam" id="PF18765">
    <property type="entry name" value="Polbeta"/>
    <property type="match status" value="1"/>
</dbReference>
<proteinExistence type="predicted"/>
<protein>
    <recommendedName>
        <fullName evidence="1">Polymerase beta nucleotidyltransferase domain-containing protein</fullName>
    </recommendedName>
</protein>
<feature type="domain" description="Polymerase beta nucleotidyltransferase" evidence="1">
    <location>
        <begin position="10"/>
        <end position="101"/>
    </location>
</feature>
<dbReference type="InterPro" id="IPR052930">
    <property type="entry name" value="TA_antitoxin_MntA"/>
</dbReference>
<sequence>MDVDQYKQSIRDFFNIEPVEAVYLYGSEAIGTPNNQSDIDIAVLFRNGINPKRRFDLRLNYIGFFSRLLGRNDVEVIDLDAVSLALQYSAVGPRKILFEKKGGNRRTRFEAEVLSRYFDYRYYIRQNSLRGLSSMVKGF</sequence>
<evidence type="ECO:0000259" key="1">
    <source>
        <dbReference type="Pfam" id="PF18765"/>
    </source>
</evidence>
<evidence type="ECO:0000313" key="3">
    <source>
        <dbReference type="Proteomes" id="UP000176228"/>
    </source>
</evidence>
<dbReference type="SUPFAM" id="SSF81301">
    <property type="entry name" value="Nucleotidyltransferase"/>
    <property type="match status" value="1"/>
</dbReference>